<organism evidence="1 2">
    <name type="scientific">Aphis glycines</name>
    <name type="common">Soybean aphid</name>
    <dbReference type="NCBI Taxonomy" id="307491"/>
    <lineage>
        <taxon>Eukaryota</taxon>
        <taxon>Metazoa</taxon>
        <taxon>Ecdysozoa</taxon>
        <taxon>Arthropoda</taxon>
        <taxon>Hexapoda</taxon>
        <taxon>Insecta</taxon>
        <taxon>Pterygota</taxon>
        <taxon>Neoptera</taxon>
        <taxon>Paraneoptera</taxon>
        <taxon>Hemiptera</taxon>
        <taxon>Sternorrhyncha</taxon>
        <taxon>Aphidomorpha</taxon>
        <taxon>Aphidoidea</taxon>
        <taxon>Aphididae</taxon>
        <taxon>Aphidini</taxon>
        <taxon>Aphis</taxon>
        <taxon>Aphis</taxon>
    </lineage>
</organism>
<accession>A0A6G0THA4</accession>
<gene>
    <name evidence="1" type="ORF">AGLY_009384</name>
</gene>
<dbReference type="Proteomes" id="UP000475862">
    <property type="component" value="Unassembled WGS sequence"/>
</dbReference>
<evidence type="ECO:0000313" key="2">
    <source>
        <dbReference type="Proteomes" id="UP000475862"/>
    </source>
</evidence>
<comment type="caution">
    <text evidence="1">The sequence shown here is derived from an EMBL/GenBank/DDBJ whole genome shotgun (WGS) entry which is preliminary data.</text>
</comment>
<dbReference type="EMBL" id="VYZN01000037">
    <property type="protein sequence ID" value="KAE9532956.1"/>
    <property type="molecule type" value="Genomic_DNA"/>
</dbReference>
<name>A0A6G0THA4_APHGL</name>
<keyword evidence="2" id="KW-1185">Reference proteome</keyword>
<protein>
    <submittedName>
        <fullName evidence="1">Uncharacterized protein</fullName>
    </submittedName>
</protein>
<reference evidence="1 2" key="1">
    <citation type="submission" date="2019-08" db="EMBL/GenBank/DDBJ databases">
        <title>The genome of the soybean aphid Biotype 1, its phylome, world population structure and adaptation to the North American continent.</title>
        <authorList>
            <person name="Giordano R."/>
            <person name="Donthu R.K."/>
            <person name="Hernandez A.G."/>
            <person name="Wright C.L."/>
            <person name="Zimin A.V."/>
        </authorList>
    </citation>
    <scope>NUCLEOTIDE SEQUENCE [LARGE SCALE GENOMIC DNA]</scope>
    <source>
        <tissue evidence="1">Whole aphids</tissue>
    </source>
</reference>
<proteinExistence type="predicted"/>
<dbReference type="AlphaFoldDB" id="A0A6G0THA4"/>
<sequence length="172" mass="19965">MAPGDITIKKNAPLLIPLGWCGNLALCMIEFRHRMFNPSQAASDVNNKINNNAMLAEKNKKSIKIASSIFVHNNYSFVSRYSFKDQIKRQPFNALIQLYIRTNKAPLSSGLQLLDKKQRTEESLRNAKNNNRFYIERFLKKLAKQTFIKKNSLLISKHFNIETLRKFIKTFV</sequence>
<evidence type="ECO:0000313" key="1">
    <source>
        <dbReference type="EMBL" id="KAE9532956.1"/>
    </source>
</evidence>